<keyword evidence="8" id="KW-0998">Cell outer membrane</keyword>
<evidence type="ECO:0000256" key="7">
    <source>
        <dbReference type="ARBA" id="ARBA00023170"/>
    </source>
</evidence>
<keyword evidence="12" id="KW-1185">Reference proteome</keyword>
<comment type="caution">
    <text evidence="11">The sequence shown here is derived from an EMBL/GenBank/DDBJ whole genome shotgun (WGS) entry which is preliminary data.</text>
</comment>
<evidence type="ECO:0000259" key="10">
    <source>
        <dbReference type="Pfam" id="PF25183"/>
    </source>
</evidence>
<evidence type="ECO:0000256" key="9">
    <source>
        <dbReference type="SAM" id="SignalP"/>
    </source>
</evidence>
<dbReference type="InterPro" id="IPR036942">
    <property type="entry name" value="Beta-barrel_TonB_sf"/>
</dbReference>
<dbReference type="SUPFAM" id="SSF49452">
    <property type="entry name" value="Starch-binding domain-like"/>
    <property type="match status" value="1"/>
</dbReference>
<evidence type="ECO:0000256" key="2">
    <source>
        <dbReference type="ARBA" id="ARBA00009810"/>
    </source>
</evidence>
<evidence type="ECO:0000256" key="1">
    <source>
        <dbReference type="ARBA" id="ARBA00004571"/>
    </source>
</evidence>
<keyword evidence="3" id="KW-0813">Transport</keyword>
<evidence type="ECO:0000256" key="5">
    <source>
        <dbReference type="ARBA" id="ARBA00022692"/>
    </source>
</evidence>
<feature type="domain" description="TonB-dependent transporter Oar-like beta-barrel" evidence="10">
    <location>
        <begin position="330"/>
        <end position="594"/>
    </location>
</feature>
<dbReference type="RefSeq" id="WP_347607583.1">
    <property type="nucleotide sequence ID" value="NZ_JBDPZC010000002.1"/>
</dbReference>
<dbReference type="InterPro" id="IPR057601">
    <property type="entry name" value="Oar-like_b-barrel"/>
</dbReference>
<keyword evidence="7 11" id="KW-0675">Receptor</keyword>
<evidence type="ECO:0000256" key="8">
    <source>
        <dbReference type="ARBA" id="ARBA00023237"/>
    </source>
</evidence>
<comment type="similarity">
    <text evidence="2">Belongs to the TonB-dependent receptor family.</text>
</comment>
<evidence type="ECO:0000313" key="11">
    <source>
        <dbReference type="EMBL" id="MEO3712354.1"/>
    </source>
</evidence>
<reference evidence="11 12" key="1">
    <citation type="submission" date="2024-05" db="EMBL/GenBank/DDBJ databases">
        <title>Roseateles sp. 2.12 16S ribosomal RNA gene Genome sequencing and assembly.</title>
        <authorList>
            <person name="Woo H."/>
        </authorList>
    </citation>
    <scope>NUCLEOTIDE SEQUENCE [LARGE SCALE GENOMIC DNA]</scope>
    <source>
        <strain evidence="11 12">2.12</strain>
    </source>
</reference>
<keyword evidence="6" id="KW-0472">Membrane</keyword>
<keyword evidence="4" id="KW-1134">Transmembrane beta strand</keyword>
<protein>
    <submittedName>
        <fullName evidence="11">TonB-dependent receptor</fullName>
    </submittedName>
</protein>
<organism evidence="11 12">
    <name type="scientific">Roseateles flavus</name>
    <dbReference type="NCBI Taxonomy" id="3149041"/>
    <lineage>
        <taxon>Bacteria</taxon>
        <taxon>Pseudomonadati</taxon>
        <taxon>Pseudomonadota</taxon>
        <taxon>Betaproteobacteria</taxon>
        <taxon>Burkholderiales</taxon>
        <taxon>Sphaerotilaceae</taxon>
        <taxon>Roseateles</taxon>
    </lineage>
</organism>
<dbReference type="Pfam" id="PF13620">
    <property type="entry name" value="CarboxypepD_reg"/>
    <property type="match status" value="1"/>
</dbReference>
<dbReference type="SUPFAM" id="SSF56935">
    <property type="entry name" value="Porins"/>
    <property type="match status" value="1"/>
</dbReference>
<dbReference type="Gene3D" id="2.40.170.20">
    <property type="entry name" value="TonB-dependent receptor, beta-barrel domain"/>
    <property type="match status" value="1"/>
</dbReference>
<dbReference type="InterPro" id="IPR039426">
    <property type="entry name" value="TonB-dep_rcpt-like"/>
</dbReference>
<dbReference type="Proteomes" id="UP001462640">
    <property type="component" value="Unassembled WGS sequence"/>
</dbReference>
<dbReference type="Gene3D" id="2.170.130.10">
    <property type="entry name" value="TonB-dependent receptor, plug domain"/>
    <property type="match status" value="1"/>
</dbReference>
<feature type="signal peptide" evidence="9">
    <location>
        <begin position="1"/>
        <end position="22"/>
    </location>
</feature>
<keyword evidence="9" id="KW-0732">Signal</keyword>
<comment type="subcellular location">
    <subcellularLocation>
        <location evidence="1">Cell outer membrane</location>
        <topology evidence="1">Multi-pass membrane protein</topology>
    </subcellularLocation>
</comment>
<dbReference type="PANTHER" id="PTHR30069:SF46">
    <property type="entry name" value="OAR PROTEIN"/>
    <property type="match status" value="1"/>
</dbReference>
<keyword evidence="5" id="KW-0812">Transmembrane</keyword>
<dbReference type="InterPro" id="IPR037066">
    <property type="entry name" value="Plug_dom_sf"/>
</dbReference>
<sequence length="856" mass="91594">MLRQSSLAAAISLMLASSAVYAQSNTVGTIYGQAANAKGSTLVVENAATGAKRTITLDESGRFNVTALPAGTYKVTLMKDGAVVSTRDGVEVRIGQGSELLFGSAQTLSTVEVTGKVARLDMANSNNGATFSAAQLDRLPVAKSIDGIIQLAPNTTKADSRYAGGASFGGGAASENAYYINGFPVTNPLTQLGSSELPFGAIANAQILTGGFGAEFGRSTGGVVNITTKSGGNTWEGGVSMSFTPNSLRGSRKDIFYPTTGKHASDGTLYQRRQNNTEDEFSIGAYVGGPLIKDKLFMFTAVERLTRNTGQVNLTRDVDEKSDSGWTDARNVNNRYMSKFDWNVTDDHHLELTLLGDAYTRKERLGGWDYATDSRFGSLGDTSTFKDVANKTDGVGSTSQILKYTGSLTQDLTLTFLHGRSNSPHTQTLAGYDSKLPGVIASPANRAPGITYNTTAQPFAGERLLAEGAKDKVKSTRLDIEWQHGKHTVRAGIDNNTLRSINAGESTAGGLTYTYFKSAASPDGTVPVTDLRSVGTIIPAAGGQLGTQGYYVRATQFDDITNAESTQAAQYIEDKYQVTKDLLVTAGLRNETYENKNGDGQTFLKNKNLNPRLAFSLDPLSDKTTHVFGSVGRYAIQIPTHIAVRGASRSTYIDTYSTYSGVDAKGAPINPVLLATGSPDNEFGQAKLYQTVAAQNLKAAAQDEITLGIERTLTERLNVGAKLTYRKMISTIDDYCDQTPFNKYAEDHGIDASHWGGFTCASINPGRSNTFLVNYSGDGKTFVPVTLSAADMGFADNPGQHKAPSRSYLALDFFAEHPFRDGWYGKINYTLSYNKGNTEGQTLSDVGQTDVSATQT</sequence>
<accession>A0ABV0GBB7</accession>
<feature type="chain" id="PRO_5047497021" evidence="9">
    <location>
        <begin position="23"/>
        <end position="856"/>
    </location>
</feature>
<dbReference type="EMBL" id="JBDPZC010000002">
    <property type="protein sequence ID" value="MEO3712354.1"/>
    <property type="molecule type" value="Genomic_DNA"/>
</dbReference>
<evidence type="ECO:0000256" key="3">
    <source>
        <dbReference type="ARBA" id="ARBA00022448"/>
    </source>
</evidence>
<dbReference type="InterPro" id="IPR013784">
    <property type="entry name" value="Carb-bd-like_fold"/>
</dbReference>
<dbReference type="PANTHER" id="PTHR30069">
    <property type="entry name" value="TONB-DEPENDENT OUTER MEMBRANE RECEPTOR"/>
    <property type="match status" value="1"/>
</dbReference>
<name>A0ABV0GBB7_9BURK</name>
<gene>
    <name evidence="11" type="ORF">ABDJ40_06175</name>
</gene>
<dbReference type="Pfam" id="PF25183">
    <property type="entry name" value="OMP_b-brl_4"/>
    <property type="match status" value="1"/>
</dbReference>
<evidence type="ECO:0000313" key="12">
    <source>
        <dbReference type="Proteomes" id="UP001462640"/>
    </source>
</evidence>
<proteinExistence type="inferred from homology"/>
<evidence type="ECO:0000256" key="6">
    <source>
        <dbReference type="ARBA" id="ARBA00023136"/>
    </source>
</evidence>
<dbReference type="Gene3D" id="2.60.40.1120">
    <property type="entry name" value="Carboxypeptidase-like, regulatory domain"/>
    <property type="match status" value="1"/>
</dbReference>
<evidence type="ECO:0000256" key="4">
    <source>
        <dbReference type="ARBA" id="ARBA00022452"/>
    </source>
</evidence>